<sequence>MTQESTRQSNPSQASRKRRRISDPPPPADPDEAEYQRAADLIRSSKRIMVVTGAGISTSSGIPDFRSRDGLYALLNRGDDEALASRVDAAGDAQAESEKETGKEEQYVKRRSSRIRTTSARRVQFDAELQIADPQEIFDINIFRSDPQIFYNHAHRLLPPERVRPSAAHLWIKRLEEDGKASIAASHSTQAS</sequence>
<dbReference type="InterPro" id="IPR003000">
    <property type="entry name" value="Sirtuin"/>
</dbReference>
<evidence type="ECO:0000313" key="11">
    <source>
        <dbReference type="Proteomes" id="UP000620104"/>
    </source>
</evidence>
<feature type="compositionally biased region" description="Basic and acidic residues" evidence="8">
    <location>
        <begin position="96"/>
        <end position="108"/>
    </location>
</feature>
<dbReference type="AlphaFoldDB" id="A0A8H3U0U2"/>
<evidence type="ECO:0000256" key="3">
    <source>
        <dbReference type="ARBA" id="ARBA00022679"/>
    </source>
</evidence>
<comment type="caution">
    <text evidence="10">The sequence shown here is derived from an EMBL/GenBank/DDBJ whole genome shotgun (WGS) entry which is preliminary data.</text>
</comment>
<dbReference type="Proteomes" id="UP000620104">
    <property type="component" value="Unassembled WGS sequence"/>
</dbReference>
<dbReference type="PANTHER" id="PTHR11085">
    <property type="entry name" value="NAD-DEPENDENT PROTEIN DEACYLASE SIRTUIN-5, MITOCHONDRIAL-RELATED"/>
    <property type="match status" value="1"/>
</dbReference>
<evidence type="ECO:0000256" key="2">
    <source>
        <dbReference type="ARBA" id="ARBA00006924"/>
    </source>
</evidence>
<comment type="similarity">
    <text evidence="2">Belongs to the sirtuin family. Class I subfamily.</text>
</comment>
<evidence type="ECO:0000256" key="1">
    <source>
        <dbReference type="ARBA" id="ARBA00004173"/>
    </source>
</evidence>
<evidence type="ECO:0000256" key="8">
    <source>
        <dbReference type="SAM" id="MobiDB-lite"/>
    </source>
</evidence>
<dbReference type="SUPFAM" id="SSF52467">
    <property type="entry name" value="DHS-like NAD/FAD-binding domain"/>
    <property type="match status" value="1"/>
</dbReference>
<dbReference type="InterPro" id="IPR029035">
    <property type="entry name" value="DHS-like_NAD/FAD-binding_dom"/>
</dbReference>
<dbReference type="PROSITE" id="PS50305">
    <property type="entry name" value="SIRTUIN"/>
    <property type="match status" value="1"/>
</dbReference>
<comment type="subcellular location">
    <subcellularLocation>
        <location evidence="1">Mitochondrion</location>
    </subcellularLocation>
</comment>
<proteinExistence type="inferred from homology"/>
<keyword evidence="3" id="KW-0808">Transferase</keyword>
<organism evidence="10 11">
    <name type="scientific">Naganishia liquefaciens</name>
    <dbReference type="NCBI Taxonomy" id="104408"/>
    <lineage>
        <taxon>Eukaryota</taxon>
        <taxon>Fungi</taxon>
        <taxon>Dikarya</taxon>
        <taxon>Basidiomycota</taxon>
        <taxon>Agaricomycotina</taxon>
        <taxon>Tremellomycetes</taxon>
        <taxon>Filobasidiales</taxon>
        <taxon>Filobasidiaceae</taxon>
        <taxon>Naganishia</taxon>
    </lineage>
</organism>
<dbReference type="InterPro" id="IPR026590">
    <property type="entry name" value="Ssirtuin_cat_dom"/>
</dbReference>
<evidence type="ECO:0000259" key="9">
    <source>
        <dbReference type="PROSITE" id="PS50305"/>
    </source>
</evidence>
<keyword evidence="6" id="KW-0496">Mitochondrion</keyword>
<dbReference type="OrthoDB" id="420264at2759"/>
<feature type="region of interest" description="Disordered" evidence="8">
    <location>
        <begin position="88"/>
        <end position="112"/>
    </location>
</feature>
<dbReference type="GO" id="GO:0005739">
    <property type="term" value="C:mitochondrion"/>
    <property type="evidence" value="ECO:0007669"/>
    <property type="project" value="UniProtKB-SubCell"/>
</dbReference>
<evidence type="ECO:0000256" key="6">
    <source>
        <dbReference type="ARBA" id="ARBA00023128"/>
    </source>
</evidence>
<evidence type="ECO:0000256" key="7">
    <source>
        <dbReference type="PROSITE-ProRule" id="PRU00236"/>
    </source>
</evidence>
<keyword evidence="5" id="KW-0520">NAD</keyword>
<evidence type="ECO:0000313" key="10">
    <source>
        <dbReference type="EMBL" id="GHJ90465.1"/>
    </source>
</evidence>
<dbReference type="PANTHER" id="PTHR11085:SF8">
    <property type="entry name" value="NAD-DEPENDENT HISTONE DEACETYLASE HST3"/>
    <property type="match status" value="1"/>
</dbReference>
<dbReference type="GO" id="GO:0017136">
    <property type="term" value="F:histone deacetylase activity, NAD-dependent"/>
    <property type="evidence" value="ECO:0007669"/>
    <property type="project" value="TreeGrafter"/>
</dbReference>
<dbReference type="Gene3D" id="3.40.50.1220">
    <property type="entry name" value="TPP-binding domain"/>
    <property type="match status" value="1"/>
</dbReference>
<feature type="region of interest" description="Disordered" evidence="8">
    <location>
        <begin position="1"/>
        <end position="34"/>
    </location>
</feature>
<gene>
    <name evidence="10" type="ORF">NliqN6_6867</name>
</gene>
<reference evidence="10" key="1">
    <citation type="submission" date="2020-07" db="EMBL/GenBank/DDBJ databases">
        <title>Draft Genome Sequence of a Deep-Sea Yeast, Naganishia (Cryptococcus) liquefaciens strain N6.</title>
        <authorList>
            <person name="Han Y.W."/>
            <person name="Kajitani R."/>
            <person name="Morimoto H."/>
            <person name="Parhat M."/>
            <person name="Tsubouchi H."/>
            <person name="Bakenova O."/>
            <person name="Ogata M."/>
            <person name="Argunhan B."/>
            <person name="Aoki R."/>
            <person name="Kajiwara S."/>
            <person name="Itoh T."/>
            <person name="Iwasaki H."/>
        </authorList>
    </citation>
    <scope>NUCLEOTIDE SEQUENCE</scope>
    <source>
        <strain evidence="10">N6</strain>
    </source>
</reference>
<keyword evidence="11" id="KW-1185">Reference proteome</keyword>
<dbReference type="GO" id="GO:0070403">
    <property type="term" value="F:NAD+ binding"/>
    <property type="evidence" value="ECO:0007669"/>
    <property type="project" value="InterPro"/>
</dbReference>
<comment type="caution">
    <text evidence="7">Lacks conserved residue(s) required for the propagation of feature annotation.</text>
</comment>
<keyword evidence="4" id="KW-0809">Transit peptide</keyword>
<name>A0A8H3U0U2_9TREE</name>
<accession>A0A8H3U0U2</accession>
<feature type="compositionally biased region" description="Polar residues" evidence="8">
    <location>
        <begin position="1"/>
        <end position="14"/>
    </location>
</feature>
<dbReference type="GO" id="GO:0005634">
    <property type="term" value="C:nucleus"/>
    <property type="evidence" value="ECO:0007669"/>
    <property type="project" value="TreeGrafter"/>
</dbReference>
<dbReference type="InterPro" id="IPR050134">
    <property type="entry name" value="NAD-dep_sirtuin_deacylases"/>
</dbReference>
<dbReference type="Pfam" id="PF02146">
    <property type="entry name" value="SIR2"/>
    <property type="match status" value="2"/>
</dbReference>
<protein>
    <recommendedName>
        <fullName evidence="9">Deacetylase sirtuin-type domain-containing protein</fullName>
    </recommendedName>
</protein>
<dbReference type="EMBL" id="BLZA01000058">
    <property type="protein sequence ID" value="GHJ90465.1"/>
    <property type="molecule type" value="Genomic_DNA"/>
</dbReference>
<evidence type="ECO:0000256" key="4">
    <source>
        <dbReference type="ARBA" id="ARBA00022946"/>
    </source>
</evidence>
<feature type="domain" description="Deacetylase sirtuin-type" evidence="9">
    <location>
        <begin position="27"/>
        <end position="192"/>
    </location>
</feature>
<evidence type="ECO:0000256" key="5">
    <source>
        <dbReference type="ARBA" id="ARBA00023027"/>
    </source>
</evidence>